<dbReference type="Gene3D" id="3.90.550.10">
    <property type="entry name" value="Spore Coat Polysaccharide Biosynthesis Protein SpsA, Chain A"/>
    <property type="match status" value="1"/>
</dbReference>
<sequence length="363" mass="42889">MTKLKIAVYAICKNEEHFVDRWLDSMQEADMIVVTDTGSTDSTVEKLRARGAIVHIVKVDPWRFDVARNISLHFVPADMDVCVCTDLDEILEPGWRKKIEKVWTPQTTQLKYKYTWSFNPDGSRGVTFWYQKIHRRHGFRWVHPVHEILNYYGPEPVCWAWEETIQLNHYPDPVKSRGTYLPLLKLAVQEAPDDDRDMHYLGREYMYYGRWDKCIETLKKHLALPRSQWKEERSASMRYIAKAYQEKGDYREAKSWFYRAIAEAPHLREPYVELAKLAYTKRDWPTVYHMAEETLKIKERSDCYVNQAFAWDATIYDLGALSCYELGMFDKSYAWIKIAVELSPHNERLKDNLALIQAKAKTP</sequence>
<dbReference type="InterPro" id="IPR029044">
    <property type="entry name" value="Nucleotide-diphossugar_trans"/>
</dbReference>
<dbReference type="OrthoDB" id="9815923at2"/>
<dbReference type="PANTHER" id="PTHR43630:SF2">
    <property type="entry name" value="GLYCOSYLTRANSFERASE"/>
    <property type="match status" value="1"/>
</dbReference>
<accession>A0A1M6VKE8</accession>
<dbReference type="InterPro" id="IPR001173">
    <property type="entry name" value="Glyco_trans_2-like"/>
</dbReference>
<dbReference type="SUPFAM" id="SSF48452">
    <property type="entry name" value="TPR-like"/>
    <property type="match status" value="1"/>
</dbReference>
<feature type="domain" description="Glycosyltransferase 2-like" evidence="2">
    <location>
        <begin position="11"/>
        <end position="99"/>
    </location>
</feature>
<dbReference type="SUPFAM" id="SSF53448">
    <property type="entry name" value="Nucleotide-diphospho-sugar transferases"/>
    <property type="match status" value="1"/>
</dbReference>
<dbReference type="EMBL" id="FRAR01000025">
    <property type="protein sequence ID" value="SHK82027.1"/>
    <property type="molecule type" value="Genomic_DNA"/>
</dbReference>
<evidence type="ECO:0000259" key="2">
    <source>
        <dbReference type="Pfam" id="PF00535"/>
    </source>
</evidence>
<dbReference type="SMART" id="SM00028">
    <property type="entry name" value="TPR"/>
    <property type="match status" value="3"/>
</dbReference>
<evidence type="ECO:0000256" key="1">
    <source>
        <dbReference type="PROSITE-ProRule" id="PRU00339"/>
    </source>
</evidence>
<dbReference type="Pfam" id="PF00535">
    <property type="entry name" value="Glycos_transf_2"/>
    <property type="match status" value="1"/>
</dbReference>
<evidence type="ECO:0000313" key="3">
    <source>
        <dbReference type="EMBL" id="SHK82027.1"/>
    </source>
</evidence>
<feature type="repeat" description="TPR" evidence="1">
    <location>
        <begin position="234"/>
        <end position="267"/>
    </location>
</feature>
<keyword evidence="4" id="KW-1185">Reference proteome</keyword>
<dbReference type="AlphaFoldDB" id="A0A1M6VKE8"/>
<reference evidence="4" key="1">
    <citation type="submission" date="2016-11" db="EMBL/GenBank/DDBJ databases">
        <authorList>
            <person name="Varghese N."/>
            <person name="Submissions S."/>
        </authorList>
    </citation>
    <scope>NUCLEOTIDE SEQUENCE [LARGE SCALE GENOMIC DNA]</scope>
    <source>
        <strain evidence="4">DSM 10349</strain>
    </source>
</reference>
<name>A0A1M6VKE8_9FIRM</name>
<protein>
    <submittedName>
        <fullName evidence="3">Tetratricopeptide repeat-containing protein</fullName>
    </submittedName>
</protein>
<dbReference type="PANTHER" id="PTHR43630">
    <property type="entry name" value="POLY-BETA-1,6-N-ACETYL-D-GLUCOSAMINE SYNTHASE"/>
    <property type="match status" value="1"/>
</dbReference>
<dbReference type="Gene3D" id="1.25.40.10">
    <property type="entry name" value="Tetratricopeptide repeat domain"/>
    <property type="match status" value="2"/>
</dbReference>
<dbReference type="STRING" id="1121421.SAMN02745123_03232"/>
<organism evidence="3 4">
    <name type="scientific">Desulforamulus aeronauticus DSM 10349</name>
    <dbReference type="NCBI Taxonomy" id="1121421"/>
    <lineage>
        <taxon>Bacteria</taxon>
        <taxon>Bacillati</taxon>
        <taxon>Bacillota</taxon>
        <taxon>Clostridia</taxon>
        <taxon>Eubacteriales</taxon>
        <taxon>Peptococcaceae</taxon>
        <taxon>Desulforamulus</taxon>
    </lineage>
</organism>
<dbReference type="InterPro" id="IPR019734">
    <property type="entry name" value="TPR_rpt"/>
</dbReference>
<evidence type="ECO:0000313" key="4">
    <source>
        <dbReference type="Proteomes" id="UP000183997"/>
    </source>
</evidence>
<dbReference type="InterPro" id="IPR011990">
    <property type="entry name" value="TPR-like_helical_dom_sf"/>
</dbReference>
<dbReference type="RefSeq" id="WP_072916415.1">
    <property type="nucleotide sequence ID" value="NZ_FRAR01000025.1"/>
</dbReference>
<dbReference type="Proteomes" id="UP000183997">
    <property type="component" value="Unassembled WGS sequence"/>
</dbReference>
<dbReference type="PROSITE" id="PS50005">
    <property type="entry name" value="TPR"/>
    <property type="match status" value="1"/>
</dbReference>
<gene>
    <name evidence="3" type="ORF">SAMN02745123_03232</name>
</gene>
<proteinExistence type="predicted"/>
<keyword evidence="1" id="KW-0802">TPR repeat</keyword>